<organism evidence="13 14">
    <name type="scientific">Tigriopus californicus</name>
    <name type="common">Marine copepod</name>
    <dbReference type="NCBI Taxonomy" id="6832"/>
    <lineage>
        <taxon>Eukaryota</taxon>
        <taxon>Metazoa</taxon>
        <taxon>Ecdysozoa</taxon>
        <taxon>Arthropoda</taxon>
        <taxon>Crustacea</taxon>
        <taxon>Multicrustacea</taxon>
        <taxon>Hexanauplia</taxon>
        <taxon>Copepoda</taxon>
        <taxon>Harpacticoida</taxon>
        <taxon>Harpacticidae</taxon>
        <taxon>Tigriopus</taxon>
    </lineage>
</organism>
<evidence type="ECO:0000256" key="1">
    <source>
        <dbReference type="ARBA" id="ARBA00004167"/>
    </source>
</evidence>
<dbReference type="GO" id="GO:0016020">
    <property type="term" value="C:membrane"/>
    <property type="evidence" value="ECO:0007669"/>
    <property type="project" value="UniProtKB-SubCell"/>
</dbReference>
<feature type="compositionally biased region" description="Polar residues" evidence="10">
    <location>
        <begin position="2807"/>
        <end position="2821"/>
    </location>
</feature>
<evidence type="ECO:0000256" key="8">
    <source>
        <dbReference type="ARBA" id="ARBA00023180"/>
    </source>
</evidence>
<dbReference type="Gene3D" id="2.160.20.10">
    <property type="entry name" value="Single-stranded right-handed beta-helix, Pectin lyase-like"/>
    <property type="match status" value="2"/>
</dbReference>
<evidence type="ECO:0000256" key="10">
    <source>
        <dbReference type="SAM" id="MobiDB-lite"/>
    </source>
</evidence>
<dbReference type="OrthoDB" id="536948at2759"/>
<evidence type="ECO:0000256" key="5">
    <source>
        <dbReference type="ARBA" id="ARBA00022989"/>
    </source>
</evidence>
<feature type="transmembrane region" description="Helical" evidence="11">
    <location>
        <begin position="2619"/>
        <end position="2641"/>
    </location>
</feature>
<feature type="compositionally biased region" description="Polar residues" evidence="10">
    <location>
        <begin position="2887"/>
        <end position="2899"/>
    </location>
</feature>
<dbReference type="PANTHER" id="PTHR47653">
    <property type="entry name" value="PROTEIN BARK BEETLE"/>
    <property type="match status" value="1"/>
</dbReference>
<reference evidence="13 14" key="1">
    <citation type="journal article" date="2018" name="Nat. Ecol. Evol.">
        <title>Genomic signatures of mitonuclear coevolution across populations of Tigriopus californicus.</title>
        <authorList>
            <person name="Barreto F.S."/>
            <person name="Watson E.T."/>
            <person name="Lima T.G."/>
            <person name="Willett C.S."/>
            <person name="Edmands S."/>
            <person name="Li W."/>
            <person name="Burton R.S."/>
        </authorList>
    </citation>
    <scope>NUCLEOTIDE SEQUENCE [LARGE SCALE GENOMIC DNA]</scope>
    <source>
        <strain evidence="13 14">San Diego</strain>
    </source>
</reference>
<dbReference type="InterPro" id="IPR036772">
    <property type="entry name" value="SRCR-like_dom_sf"/>
</dbReference>
<sequence length="3019" mass="341975">MFWGLALIGPVLALAIVPVNSVTQVNVTEINTRVEWTLDDSPYEVENDLLVLDRGELVIAPGVEIQFRAQVGITVRGVLKAEGTEENKIRFIPREPIHPKQTNRTIRLVDGPTVNEGVIQILDQGWWRSVCTNSKNWTAIDMGVACKQLGFQGGEWYHWYPHLNQTRQILFEEPECYGTEARIEDCRFQRRKFGSGVCDLHPNLGLRCLPFHHRDDPSSDGHWRGLRFESASFRKDLTSDNTLYVSNSKSRLTHVEIIGAGSGRYLGKSNTTSAIETWGVPPIMEHMLVTNSAYNGINITQPGGLVSIAYSNITYNRGYGIYVNSTKGTVSIFNTSVTKNFADGIKYFFHDFRPETKLIDGVDIHDFCTYSTTYSQTYPFLMVAEQYGDSTVNRSCSKRFYTSHGYVLTLHFVHFMAKTNDGVTLEIRDGSDASARLIKEIQVKNYTRPESLVTTGNNLFITFKAEPKLASEVFLEVTAGPKKAYDINVTNSVIEDNAGRGIWVEWMRSAAHIHKSTIQRHNYVAGLHVSGGAGDVNVTHSVISNNYVDGINVTYGGGHTNVSWSTVSDNVGMGVALWINETTVNFPVKQEMTVSYSNISLNHDIGVLVGNYCGPAIVNISGNYFDDGRYIGLEILSCWRDTLLEHVPEGVTDIFIGHNFFRGHERVALKMSPLVRAQGQIVHNDFRGNNDGCLYIYNKDDFILEIQKAQLLIEENRFLENSGRFVLNLGLSHYDFKKIQNLNMRFNWVQQNRISEPWHDLNARSMVAAVVVIGSDNVQIHRNLIENPASRYEIGSHLVEPNTQIKCENNWLGFKEEQFVWERVFDRDDRYNLAKINYVPYLLSNNINTELILEKPEWEHQFIDSDNFEIGGEVTGVEELKRDGVYLVRRDINVRPNGRLKITPGVKLQFEHSVGMMVSGELITEGDLKGGKPVFTLHEPMPVNGTVSKIRLVGGKSSREGRLQVRINDQWGTVCNHGWTVHSAALACQQMGWVLNPEDWDLKPDEIPLVGSDHPILLSNVRCGPLDTDVTSCKLSEGTDMMHNSCTHEDDVGLRCYGLSWSGVRLGMTAKRSKLFDVHIEKAGLYDFRLHEFKAALQVDFSHHVFEHIVVADNDYDGLGVYYSDIYHPDKVNIIKNSQFLNNKRHGVSFRQVGMVLNNCEIVNNRGSGIHHDAMLDKLEQRELSEWMSLKRERDEKLVFDIPSKDNKGTTAGDPIIIPEGESLLIETKTFNESTEKTYYIRAERDEFVLGMQLINPFHNYTSEVLLVYDFKEVTLEGGIEVWNISRDIASFPTISSSYAISLKYESGSNALGGMMFLITPINCANLPGNCNTRAYYVNPLHRDRIVPGSFSRLTVQKSVISRNGRGISTVHYNRFLGHDNQIYLRKSNESIEVFDSEISFSDREAIHVFTPFREIHPYNITEITFMINRTRFLDNTGGIYQYSKDLRDSNNLFHWVLRENVFERNGGGGIDITLPYVWQYNANYTHTIHLDSNVMVQNKDFGLTIRGHFARVYIVNNTIFDNFCRGGLLALRGMEKESWIFANNIQNNDGIYMAEFELDSHSEILGFVEAYFTQNVIQNNQHSHEAYDHPYHPASYAVSIKGVQKFNITDNLFGNNGLDYELLAGVNTARVSNYLNVERNFWGTPNLELIRERIFDFDDWNSYAIASFLPYFLENSFESSLSTSFDQNPPLDLDRLGGRLYESLRLIARPGRPYVIQSDLTVMPDATLVIEPGAELQFYPSVGILVLGTLHAQGRMEQNIIFKPVEPHIQKQQKQQHLQHSKTKRAPSIQRPMTALNSDEIDVRLCIADKNGTVCPPETDQGFLEIFNRTTHQWVPICDKRFAERNAQVICKQLGFDFLNVYLDFDQRIEYNALSLVRTIFWPEPFQCTGNEKRLADCPLRMDGENQEYGREFQCNWKSKDFVFIHCGKPNLDPNYSYWGGIRFSVKEFEQELFHERIHDAVTHSTLEKHQSTLEYVQIVGAGILHGEKSPAVQVVMKSPLLASLNISHCAHDGINLVSPSKTMNMLYNKIENNMGIGLSAAVMTGEVRQEELSAFVPIEHIPIPYHNFGLVDICDPQKEIVVEERILLYYKYDNYPVDCVKTFSSIYDVKPIGFRLLQYQLVNGTNEAWTADNIALYDGDIYNVSSAKIVELKVDGSTLDRSLYRTSRTNAMGIKFHSTGSREDLGFLAEVVTLPISVAGIDRDIRHNISFSVFENNQRGAVYYTSAGEINPIITMQRNRFAANCVSLYGNFSTCQSAIHLDIQNTQDVFFYNNFVNKNIGGLSIQAGSSGTATAMRGLLHNNVFEGNEKKSTLEVSGRQTSPYQEVAMFRNYFTRNNVTHEPVLKLTQVVCNVSHNTVHNNYGKSIMDVTGFNNVRLPIYQSFTHNGFYNNIAYGLHCEKTALGHCRWGSRATIVAGSAGQEYVDNVFYNRNNDYELVTLNRSEYDVWKTPINAKYNYWAYNETYAVAGRIKDLHDEDGLLEVDFTPFQMNNKSLLSGKCQPGWTLLGDTCFMYLGGPMSFQQANEFCAKDNATLPTIRNFRQYYQLTHYLETQQDDWRYYDMVWINDLDNQLCNVFVDGSVKSVSCDFMLPTLCEMDEHVRLSAPTSVAELQKEVIYSMIAVGLMLLLVFVMCCLWCNKSKQRKQERFGRRNSIRLSKSSLGSRSIASMASTNFSEVNYRRRLYQQPNGGGANRIVSNSSYDTLAEKRSLALNSTADDDLRSYEVFEAHNPTNTNPFGSHLSPNQSQQTFADMHNVHYSMSDGGAASQSQYFQPNGAVRETPVPTYDNSAFRPDSSAGHHTHNSPWQGTSNTWGKNQNMRDETPYTTSSFGTQPLPGVPGTQERMVKSEEDQEDRNPFRGDMDMSRRSSATNLLDPSPFDGPNMSTLDSNTNRSTFKVGDRDQNDSAYSGNIPSVPGYAQPFAHLDRPSDPPPSPPSPEKKVVPALAVPPPKPDRSHLLDSSFDEDRMASRPTRSRSVDQILETNLDSDSSWDDPVPLGSVNKSRTESNLLETDM</sequence>
<dbReference type="Proteomes" id="UP000318571">
    <property type="component" value="Chromosome 2"/>
</dbReference>
<keyword evidence="14" id="KW-1185">Reference proteome</keyword>
<keyword evidence="6 11" id="KW-0472">Membrane</keyword>
<dbReference type="InterPro" id="IPR006626">
    <property type="entry name" value="PbH1"/>
</dbReference>
<dbReference type="CDD" id="cd00037">
    <property type="entry name" value="CLECT"/>
    <property type="match status" value="1"/>
</dbReference>
<feature type="compositionally biased region" description="Basic and acidic residues" evidence="10">
    <location>
        <begin position="2848"/>
        <end position="2870"/>
    </location>
</feature>
<feature type="disulfide bond" evidence="9">
    <location>
        <begin position="1889"/>
        <end position="1899"/>
    </location>
</feature>
<gene>
    <name evidence="13" type="ORF">TCAL_01609</name>
</gene>
<feature type="region of interest" description="Disordered" evidence="10">
    <location>
        <begin position="2780"/>
        <end position="3019"/>
    </location>
</feature>
<feature type="domain" description="SRCR" evidence="12">
    <location>
        <begin position="106"/>
        <end position="209"/>
    </location>
</feature>
<dbReference type="InterPro" id="IPR012334">
    <property type="entry name" value="Pectin_lyas_fold"/>
</dbReference>
<proteinExistence type="predicted"/>
<name>A0A553PAP1_TIGCA</name>
<keyword evidence="8" id="KW-0325">Glycoprotein</keyword>
<comment type="subcellular location">
    <subcellularLocation>
        <location evidence="1">Membrane</location>
        <topology evidence="1">Single-pass membrane protein</topology>
    </subcellularLocation>
</comment>
<dbReference type="Pfam" id="PF00530">
    <property type="entry name" value="SRCR"/>
    <property type="match status" value="3"/>
</dbReference>
<evidence type="ECO:0000256" key="6">
    <source>
        <dbReference type="ARBA" id="ARBA00023136"/>
    </source>
</evidence>
<dbReference type="PROSITE" id="PS00420">
    <property type="entry name" value="SRCR_1"/>
    <property type="match status" value="1"/>
</dbReference>
<evidence type="ECO:0000256" key="2">
    <source>
        <dbReference type="ARBA" id="ARBA00022692"/>
    </source>
</evidence>
<comment type="caution">
    <text evidence="13">The sequence shown here is derived from an EMBL/GenBank/DDBJ whole genome shotgun (WGS) entry which is preliminary data.</text>
</comment>
<evidence type="ECO:0000256" key="4">
    <source>
        <dbReference type="ARBA" id="ARBA00022737"/>
    </source>
</evidence>
<dbReference type="InterPro" id="IPR035914">
    <property type="entry name" value="Sperma_CUB_dom_sf"/>
</dbReference>
<keyword evidence="4" id="KW-0677">Repeat</keyword>
<evidence type="ECO:0000313" key="13">
    <source>
        <dbReference type="EMBL" id="TRY74734.1"/>
    </source>
</evidence>
<dbReference type="PRINTS" id="PR00258">
    <property type="entry name" value="SPERACTRCPTR"/>
</dbReference>
<dbReference type="InterPro" id="IPR016187">
    <property type="entry name" value="CTDL_fold"/>
</dbReference>
<evidence type="ECO:0000256" key="11">
    <source>
        <dbReference type="SAM" id="Phobius"/>
    </source>
</evidence>
<dbReference type="SUPFAM" id="SSF49854">
    <property type="entry name" value="Spermadhesin, CUB domain"/>
    <property type="match status" value="1"/>
</dbReference>
<accession>A0A553PAP1</accession>
<dbReference type="GO" id="GO:0045217">
    <property type="term" value="P:cell-cell junction maintenance"/>
    <property type="evidence" value="ECO:0007669"/>
    <property type="project" value="TreeGrafter"/>
</dbReference>
<dbReference type="SUPFAM" id="SSF56436">
    <property type="entry name" value="C-type lectin-like"/>
    <property type="match status" value="1"/>
</dbReference>
<dbReference type="InterPro" id="IPR001190">
    <property type="entry name" value="SRCR"/>
</dbReference>
<evidence type="ECO:0000256" key="7">
    <source>
        <dbReference type="ARBA" id="ARBA00023157"/>
    </source>
</evidence>
<dbReference type="PANTHER" id="PTHR47653:SF1">
    <property type="entry name" value="DELETED IN MALIGNANT BRAIN TUMORS 1 PROTEIN"/>
    <property type="match status" value="1"/>
</dbReference>
<dbReference type="SUPFAM" id="SSF56487">
    <property type="entry name" value="SRCR-like"/>
    <property type="match status" value="3"/>
</dbReference>
<dbReference type="SUPFAM" id="SSF51126">
    <property type="entry name" value="Pectin lyase-like"/>
    <property type="match status" value="2"/>
</dbReference>
<evidence type="ECO:0000313" key="14">
    <source>
        <dbReference type="Proteomes" id="UP000318571"/>
    </source>
</evidence>
<dbReference type="OMA" id="AIKHWRG"/>
<dbReference type="Gene3D" id="3.10.250.10">
    <property type="entry name" value="SRCR-like domain"/>
    <property type="match status" value="3"/>
</dbReference>
<dbReference type="Gene3D" id="3.10.100.10">
    <property type="entry name" value="Mannose-Binding Protein A, subunit A"/>
    <property type="match status" value="1"/>
</dbReference>
<dbReference type="SMART" id="SM00202">
    <property type="entry name" value="SR"/>
    <property type="match status" value="3"/>
</dbReference>
<comment type="caution">
    <text evidence="9">Lacks conserved residue(s) required for the propagation of feature annotation.</text>
</comment>
<evidence type="ECO:0000256" key="3">
    <source>
        <dbReference type="ARBA" id="ARBA00022729"/>
    </source>
</evidence>
<protein>
    <recommendedName>
        <fullName evidence="12">SRCR domain-containing protein</fullName>
    </recommendedName>
</protein>
<feature type="domain" description="SRCR" evidence="12">
    <location>
        <begin position="950"/>
        <end position="1057"/>
    </location>
</feature>
<keyword evidence="7 9" id="KW-1015">Disulfide bond</keyword>
<dbReference type="STRING" id="6832.A0A553PAP1"/>
<dbReference type="FunFam" id="3.10.250.10:FF:000016">
    <property type="entry name" value="Scavenger receptor cysteine-rich protein type 12"/>
    <property type="match status" value="1"/>
</dbReference>
<dbReference type="InterPro" id="IPR011050">
    <property type="entry name" value="Pectin_lyase_fold/virulence"/>
</dbReference>
<keyword evidence="3" id="KW-0732">Signal</keyword>
<feature type="disulfide bond" evidence="9">
    <location>
        <begin position="1023"/>
        <end position="1033"/>
    </location>
</feature>
<dbReference type="SMART" id="SM00710">
    <property type="entry name" value="PbH1"/>
    <property type="match status" value="19"/>
</dbReference>
<keyword evidence="2 11" id="KW-0812">Transmembrane</keyword>
<dbReference type="EMBL" id="VCGU01000005">
    <property type="protein sequence ID" value="TRY74734.1"/>
    <property type="molecule type" value="Genomic_DNA"/>
</dbReference>
<dbReference type="InterPro" id="IPR016186">
    <property type="entry name" value="C-type_lectin-like/link_sf"/>
</dbReference>
<feature type="domain" description="SRCR" evidence="12">
    <location>
        <begin position="1804"/>
        <end position="1929"/>
    </location>
</feature>
<evidence type="ECO:0000256" key="9">
    <source>
        <dbReference type="PROSITE-ProRule" id="PRU00196"/>
    </source>
</evidence>
<evidence type="ECO:0000259" key="12">
    <source>
        <dbReference type="PROSITE" id="PS50287"/>
    </source>
</evidence>
<keyword evidence="5 11" id="KW-1133">Transmembrane helix</keyword>
<feature type="disulfide bond" evidence="9">
    <location>
        <begin position="176"/>
        <end position="186"/>
    </location>
</feature>
<dbReference type="InterPro" id="IPR053243">
    <property type="entry name" value="SJ_maturation_regulator"/>
</dbReference>
<dbReference type="Gene3D" id="2.60.120.290">
    <property type="entry name" value="Spermadhesin, CUB domain"/>
    <property type="match status" value="1"/>
</dbReference>
<dbReference type="PROSITE" id="PS50287">
    <property type="entry name" value="SRCR_2"/>
    <property type="match status" value="3"/>
</dbReference>
<feature type="compositionally biased region" description="Basic and acidic residues" evidence="10">
    <location>
        <begin position="2956"/>
        <end position="2973"/>
    </location>
</feature>
<feature type="compositionally biased region" description="Polar residues" evidence="10">
    <location>
        <begin position="3005"/>
        <end position="3019"/>
    </location>
</feature>